<dbReference type="Gene3D" id="3.40.50.300">
    <property type="entry name" value="P-loop containing nucleotide triphosphate hydrolases"/>
    <property type="match status" value="1"/>
</dbReference>
<dbReference type="Pfam" id="PF04851">
    <property type="entry name" value="ResIII"/>
    <property type="match status" value="1"/>
</dbReference>
<keyword evidence="3" id="KW-1185">Reference proteome</keyword>
<evidence type="ECO:0000313" key="3">
    <source>
        <dbReference type="Proteomes" id="UP001549749"/>
    </source>
</evidence>
<keyword evidence="2" id="KW-0067">ATP-binding</keyword>
<comment type="caution">
    <text evidence="2">The sequence shown here is derived from an EMBL/GenBank/DDBJ whole genome shotgun (WGS) entry which is preliminary data.</text>
</comment>
<dbReference type="GO" id="GO:0004386">
    <property type="term" value="F:helicase activity"/>
    <property type="evidence" value="ECO:0007669"/>
    <property type="project" value="UniProtKB-KW"/>
</dbReference>
<dbReference type="InterPro" id="IPR006935">
    <property type="entry name" value="Helicase/UvrB_N"/>
</dbReference>
<keyword evidence="2" id="KW-0547">Nucleotide-binding</keyword>
<reference evidence="2 3" key="1">
    <citation type="submission" date="2024-06" db="EMBL/GenBank/DDBJ databases">
        <title>Chitinophaga defluvii sp. nov., isolated from municipal sewage.</title>
        <authorList>
            <person name="Zhang L."/>
        </authorList>
    </citation>
    <scope>NUCLEOTIDE SEQUENCE [LARGE SCALE GENOMIC DNA]</scope>
    <source>
        <strain evidence="2 3">H8</strain>
    </source>
</reference>
<protein>
    <submittedName>
        <fullName evidence="2">DEAD/DEAH box helicase family protein</fullName>
    </submittedName>
</protein>
<feature type="domain" description="Helicase/UvrB N-terminal" evidence="1">
    <location>
        <begin position="61"/>
        <end position="230"/>
    </location>
</feature>
<dbReference type="InterPro" id="IPR027417">
    <property type="entry name" value="P-loop_NTPase"/>
</dbReference>
<keyword evidence="2" id="KW-0378">Hydrolase</keyword>
<evidence type="ECO:0000313" key="2">
    <source>
        <dbReference type="EMBL" id="MET6999745.1"/>
    </source>
</evidence>
<organism evidence="2 3">
    <name type="scientific">Chitinophaga defluvii</name>
    <dbReference type="NCBI Taxonomy" id="3163343"/>
    <lineage>
        <taxon>Bacteria</taxon>
        <taxon>Pseudomonadati</taxon>
        <taxon>Bacteroidota</taxon>
        <taxon>Chitinophagia</taxon>
        <taxon>Chitinophagales</taxon>
        <taxon>Chitinophagaceae</taxon>
        <taxon>Chitinophaga</taxon>
    </lineage>
</organism>
<dbReference type="RefSeq" id="WP_354662307.1">
    <property type="nucleotide sequence ID" value="NZ_JBEXAC010000002.1"/>
</dbReference>
<dbReference type="SUPFAM" id="SSF52540">
    <property type="entry name" value="P-loop containing nucleoside triphosphate hydrolases"/>
    <property type="match status" value="1"/>
</dbReference>
<accession>A0ABV2TAU7</accession>
<dbReference type="Proteomes" id="UP001549749">
    <property type="component" value="Unassembled WGS sequence"/>
</dbReference>
<name>A0ABV2TAU7_9BACT</name>
<evidence type="ECO:0000259" key="1">
    <source>
        <dbReference type="Pfam" id="PF04851"/>
    </source>
</evidence>
<dbReference type="EMBL" id="JBEXAC010000002">
    <property type="protein sequence ID" value="MET6999745.1"/>
    <property type="molecule type" value="Genomic_DNA"/>
</dbReference>
<gene>
    <name evidence="2" type="ORF">ABR189_20310</name>
</gene>
<keyword evidence="2" id="KW-0347">Helicase</keyword>
<sequence length="802" mass="91934">MINLAAVNNAGSNNISLQPTLLRFIVKNNTPIDYFQLDTAIIGMDKFEVETLNIALNAGEQINAAQHFQTIDHQRTETIVFNLPVGVGKTTTGYQLAKKYQQDGYYVIICSANTALAQKDHQELSKHFSTQELSSFSHIQANDSTDLFHHQLATAGVKAPVQIMTINCLLQNPGEDIYEQAFHHSSYLDNLLQTITNTNKKVVFFFDEIHESVIHFKNELLPYLMKWRHVTHKCYIASATHSPASIPVIRYIAYLTNKRIKIYDSPRIKANTQASLHLHISTEQYNSKRLFPLNRIATLIQSYNSRKINILVGHKALAKALTNERNQQNRLIGKILGLQPNICIDETANIFNEQEHNIGTNFKSGINIEDRRSVLIIVLPIVSANKNDHYGIFNDGAAAIIQAIARIRKGGEIHIFMYAPETIIALATQLESLDDKLYEGKAGVSPMKFNEAYAKVKALYENEAARLDPQITFLNELAHDTPALKYHYPTFQEYLLDKSQGILMENYESLGKGLSAFVLWASINNQFTNATLRTIELISKNFQHVELQPDNIYQTLFHLLTDEQRVDLAQQPFKTAFENVITYIQKSKRIIARERNEIEEAIYTNRFFYEGKSINISALRKIAPFNLAIITIIYYLKQGEHKEISKEEYLNTCIANIDHASGEDPELTTAYSRFREMKELFLVHFEQNMVTNRSNEKIIHQGYYTNLPDSFILEAIEVINLLKRTDAYLNCPYSFFQDKKQQLNAENIAEAKRIIATEFERNFTSIKRISENKRTHNGEVKKYYLITIPIVKDYQLPNTIFL</sequence>
<proteinExistence type="predicted"/>